<reference evidence="11" key="1">
    <citation type="submission" date="2015-03" db="EMBL/GenBank/DDBJ databases">
        <authorList>
            <person name="Nijsse Bart"/>
        </authorList>
    </citation>
    <scope>NUCLEOTIDE SEQUENCE [LARGE SCALE GENOMIC DNA]</scope>
</reference>
<dbReference type="PANTHER" id="PTHR43553:SF27">
    <property type="entry name" value="ENERGY-COUPLING FACTOR TRANSPORTER ATP-BINDING PROTEIN ECFA2"/>
    <property type="match status" value="1"/>
</dbReference>
<dbReference type="InterPro" id="IPR003593">
    <property type="entry name" value="AAA+_ATPase"/>
</dbReference>
<evidence type="ECO:0000256" key="8">
    <source>
        <dbReference type="RuleBase" id="RU365104"/>
    </source>
</evidence>
<dbReference type="InterPro" id="IPR030946">
    <property type="entry name" value="EcfA2"/>
</dbReference>
<dbReference type="Pfam" id="PF00005">
    <property type="entry name" value="ABC_tran"/>
    <property type="match status" value="1"/>
</dbReference>
<evidence type="ECO:0000256" key="6">
    <source>
        <dbReference type="ARBA" id="ARBA00022967"/>
    </source>
</evidence>
<protein>
    <recommendedName>
        <fullName evidence="8">Energy-coupling factor transporter ATP-binding protein EcfA2</fullName>
        <ecNumber evidence="8">7.-.-.-</ecNumber>
    </recommendedName>
</protein>
<keyword evidence="6" id="KW-1278">Translocase</keyword>
<dbReference type="SMART" id="SM00382">
    <property type="entry name" value="AAA"/>
    <property type="match status" value="1"/>
</dbReference>
<dbReference type="NCBIfam" id="TIGR04521">
    <property type="entry name" value="ECF_ATPase_2"/>
    <property type="match status" value="1"/>
</dbReference>
<dbReference type="GO" id="GO:0005524">
    <property type="term" value="F:ATP binding"/>
    <property type="evidence" value="ECO:0007669"/>
    <property type="project" value="UniProtKB-UniRule"/>
</dbReference>
<comment type="subunit">
    <text evidence="8">Forms a stable energy-coupling factor (ECF) transporter complex composed of 2 membrane-embedded substrate-binding proteins (S component), 2 ATP-binding proteins (A component) and 2 transmembrane proteins (T component).</text>
</comment>
<dbReference type="InterPro" id="IPR050095">
    <property type="entry name" value="ECF_ABC_transporter_ATP-bd"/>
</dbReference>
<comment type="similarity">
    <text evidence="8">Belongs to the ABC transporter superfamily. Energy-coupling factor EcfA family.</text>
</comment>
<comment type="subcellular location">
    <subcellularLocation>
        <location evidence="1 8">Cell membrane</location>
        <topology evidence="1 8">Peripheral membrane protein</topology>
    </subcellularLocation>
</comment>
<evidence type="ECO:0000313" key="11">
    <source>
        <dbReference type="Proteomes" id="UP000049855"/>
    </source>
</evidence>
<dbReference type="AlphaFoldDB" id="A0A0U1KRP8"/>
<dbReference type="Proteomes" id="UP000049855">
    <property type="component" value="Unassembled WGS sequence"/>
</dbReference>
<dbReference type="GO" id="GO:0043190">
    <property type="term" value="C:ATP-binding cassette (ABC) transporter complex"/>
    <property type="evidence" value="ECO:0007669"/>
    <property type="project" value="TreeGrafter"/>
</dbReference>
<accession>A0A0U1KRP8</accession>
<dbReference type="GO" id="GO:0016887">
    <property type="term" value="F:ATP hydrolysis activity"/>
    <property type="evidence" value="ECO:0007669"/>
    <property type="project" value="InterPro"/>
</dbReference>
<dbReference type="PROSITE" id="PS50893">
    <property type="entry name" value="ABC_TRANSPORTER_2"/>
    <property type="match status" value="1"/>
</dbReference>
<dbReference type="RefSeq" id="WP_021170733.1">
    <property type="nucleotide sequence ID" value="NZ_CTRP01000002.1"/>
</dbReference>
<comment type="function">
    <text evidence="8">ATP-binding (A) component of a common energy-coupling factor (ECF) ABC-transporter complex.</text>
</comment>
<evidence type="ECO:0000256" key="2">
    <source>
        <dbReference type="ARBA" id="ARBA00022448"/>
    </source>
</evidence>
<organism evidence="10 11">
    <name type="scientific">Sporomusa ovata</name>
    <dbReference type="NCBI Taxonomy" id="2378"/>
    <lineage>
        <taxon>Bacteria</taxon>
        <taxon>Bacillati</taxon>
        <taxon>Bacillota</taxon>
        <taxon>Negativicutes</taxon>
        <taxon>Selenomonadales</taxon>
        <taxon>Sporomusaceae</taxon>
        <taxon>Sporomusa</taxon>
    </lineage>
</organism>
<feature type="domain" description="ABC transporter" evidence="9">
    <location>
        <begin position="4"/>
        <end position="244"/>
    </location>
</feature>
<evidence type="ECO:0000259" key="9">
    <source>
        <dbReference type="PROSITE" id="PS50893"/>
    </source>
</evidence>
<dbReference type="InterPro" id="IPR015856">
    <property type="entry name" value="ABC_transpr_CbiO/EcfA_su"/>
</dbReference>
<evidence type="ECO:0000313" key="10">
    <source>
        <dbReference type="EMBL" id="CQR70106.1"/>
    </source>
</evidence>
<dbReference type="CDD" id="cd03225">
    <property type="entry name" value="ABC_cobalt_CbiO_domain1"/>
    <property type="match status" value="1"/>
</dbReference>
<dbReference type="GO" id="GO:0042626">
    <property type="term" value="F:ATPase-coupled transmembrane transporter activity"/>
    <property type="evidence" value="ECO:0007669"/>
    <property type="project" value="TreeGrafter"/>
</dbReference>
<keyword evidence="5 8" id="KW-0067">ATP-binding</keyword>
<evidence type="ECO:0000256" key="7">
    <source>
        <dbReference type="ARBA" id="ARBA00023136"/>
    </source>
</evidence>
<keyword evidence="2 8" id="KW-0813">Transport</keyword>
<evidence type="ECO:0000256" key="1">
    <source>
        <dbReference type="ARBA" id="ARBA00004202"/>
    </source>
</evidence>
<dbReference type="PANTHER" id="PTHR43553">
    <property type="entry name" value="HEAVY METAL TRANSPORTER"/>
    <property type="match status" value="1"/>
</dbReference>
<keyword evidence="4 8" id="KW-0547">Nucleotide-binding</keyword>
<evidence type="ECO:0000256" key="4">
    <source>
        <dbReference type="ARBA" id="ARBA00022741"/>
    </source>
</evidence>
<keyword evidence="11" id="KW-1185">Reference proteome</keyword>
<dbReference type="FunFam" id="3.40.50.300:FF:000224">
    <property type="entry name" value="Energy-coupling factor transporter ATP-binding protein EcfA"/>
    <property type="match status" value="1"/>
</dbReference>
<dbReference type="Gene3D" id="3.40.50.300">
    <property type="entry name" value="P-loop containing nucleotide triphosphate hydrolases"/>
    <property type="match status" value="1"/>
</dbReference>
<keyword evidence="7 8" id="KW-0472">Membrane</keyword>
<gene>
    <name evidence="10" type="ORF">SpAn4DRAFT_4618</name>
</gene>
<evidence type="ECO:0000256" key="5">
    <source>
        <dbReference type="ARBA" id="ARBA00022840"/>
    </source>
</evidence>
<keyword evidence="3 8" id="KW-1003">Cell membrane</keyword>
<name>A0A0U1KRP8_9FIRM</name>
<evidence type="ECO:0000256" key="3">
    <source>
        <dbReference type="ARBA" id="ARBA00022475"/>
    </source>
</evidence>
<sequence length="282" mass="30087">MPIIEVKNVDYVYCPGTPYEKKAVDNVTLSVSQGEFLGIVGANGSGKSTLVQHFNGLLAATSGQVSICGQDTAHKQSRNELWRKVGLVFQYPEQQLFEDTVFADVAYGPRNLGLDAGEVAHRTSRALAKVGLDSAVAGLPSVCLSGGLRRRVAIASVLAMQPEILVLDEPTAGLDPGGREVVLQLIKKLQQEDHTTVVMISHSLQDVITLADNIAVLEQGKLILYGHPREVLAQSGLRKVAGIILPDFLQVIFALAARGKSVNTGITTLEEAEAEIVKVLGG</sequence>
<dbReference type="EMBL" id="CTRP01000002">
    <property type="protein sequence ID" value="CQR70106.1"/>
    <property type="molecule type" value="Genomic_DNA"/>
</dbReference>
<proteinExistence type="inferred from homology"/>
<dbReference type="SUPFAM" id="SSF52540">
    <property type="entry name" value="P-loop containing nucleoside triphosphate hydrolases"/>
    <property type="match status" value="1"/>
</dbReference>
<dbReference type="EC" id="7.-.-.-" evidence="8"/>
<dbReference type="InterPro" id="IPR003439">
    <property type="entry name" value="ABC_transporter-like_ATP-bd"/>
</dbReference>
<dbReference type="InterPro" id="IPR027417">
    <property type="entry name" value="P-loop_NTPase"/>
</dbReference>